<sequence>MSQNFLCLGLCLCYVLFMNIQTADSSAPTENSSRESTLSAPERAWRLSGFVIAYFVTLAVVAAMLYWLSRQTKKDTTNGDELQMNTSPLEVGITHQAVAEDSESPENNYMYLGLFLGFVLFLAIPTFASGSSASPTPTALSPTGGPSTAQEKDTGEKTTEAPSRSEKKLLIGLVIAYFTVLVLIAVTFHWISRREKMKAAKGTEFEMDASVLCGSAATRLGNISEPEVGITHQAFAEDSENPANATVPESQEVTVQVSEDTKF</sequence>
<accession>A0A3M6TCJ0</accession>
<dbReference type="AlphaFoldDB" id="A0A3M6TCJ0"/>
<gene>
    <name evidence="4" type="ORF">pdam_00008157</name>
</gene>
<protein>
    <recommendedName>
        <fullName evidence="6">Transmembrane protein</fullName>
    </recommendedName>
</protein>
<dbReference type="EMBL" id="RCHS01003902">
    <property type="protein sequence ID" value="RMX38974.1"/>
    <property type="molecule type" value="Genomic_DNA"/>
</dbReference>
<keyword evidence="2" id="KW-0812">Transmembrane</keyword>
<name>A0A3M6TCJ0_POCDA</name>
<evidence type="ECO:0000256" key="2">
    <source>
        <dbReference type="SAM" id="Phobius"/>
    </source>
</evidence>
<feature type="transmembrane region" description="Helical" evidence="2">
    <location>
        <begin position="109"/>
        <end position="128"/>
    </location>
</feature>
<feature type="compositionally biased region" description="Polar residues" evidence="1">
    <location>
        <begin position="241"/>
        <end position="263"/>
    </location>
</feature>
<keyword evidence="2" id="KW-0472">Membrane</keyword>
<reference evidence="4 5" key="1">
    <citation type="journal article" date="2018" name="Sci. Rep.">
        <title>Comparative analysis of the Pocillopora damicornis genome highlights role of immune system in coral evolution.</title>
        <authorList>
            <person name="Cunning R."/>
            <person name="Bay R.A."/>
            <person name="Gillette P."/>
            <person name="Baker A.C."/>
            <person name="Traylor-Knowles N."/>
        </authorList>
    </citation>
    <scope>NUCLEOTIDE SEQUENCE [LARGE SCALE GENOMIC DNA]</scope>
    <source>
        <strain evidence="4">RSMAS</strain>
        <tissue evidence="4">Whole animal</tissue>
    </source>
</reference>
<feature type="transmembrane region" description="Helical" evidence="2">
    <location>
        <begin position="169"/>
        <end position="191"/>
    </location>
</feature>
<evidence type="ECO:0000313" key="4">
    <source>
        <dbReference type="EMBL" id="RMX38974.1"/>
    </source>
</evidence>
<feature type="chain" id="PRO_5018331171" description="Transmembrane protein" evidence="3">
    <location>
        <begin position="26"/>
        <end position="263"/>
    </location>
</feature>
<evidence type="ECO:0000313" key="5">
    <source>
        <dbReference type="Proteomes" id="UP000275408"/>
    </source>
</evidence>
<keyword evidence="2" id="KW-1133">Transmembrane helix</keyword>
<feature type="region of interest" description="Disordered" evidence="1">
    <location>
        <begin position="130"/>
        <end position="163"/>
    </location>
</feature>
<evidence type="ECO:0008006" key="6">
    <source>
        <dbReference type="Google" id="ProtNLM"/>
    </source>
</evidence>
<feature type="compositionally biased region" description="Low complexity" evidence="1">
    <location>
        <begin position="130"/>
        <end position="148"/>
    </location>
</feature>
<feature type="signal peptide" evidence="3">
    <location>
        <begin position="1"/>
        <end position="25"/>
    </location>
</feature>
<keyword evidence="3" id="KW-0732">Signal</keyword>
<feature type="compositionally biased region" description="Basic and acidic residues" evidence="1">
    <location>
        <begin position="150"/>
        <end position="163"/>
    </location>
</feature>
<feature type="region of interest" description="Disordered" evidence="1">
    <location>
        <begin position="238"/>
        <end position="263"/>
    </location>
</feature>
<keyword evidence="5" id="KW-1185">Reference proteome</keyword>
<feature type="transmembrane region" description="Helical" evidence="2">
    <location>
        <begin position="49"/>
        <end position="68"/>
    </location>
</feature>
<organism evidence="4 5">
    <name type="scientific">Pocillopora damicornis</name>
    <name type="common">Cauliflower coral</name>
    <name type="synonym">Millepora damicornis</name>
    <dbReference type="NCBI Taxonomy" id="46731"/>
    <lineage>
        <taxon>Eukaryota</taxon>
        <taxon>Metazoa</taxon>
        <taxon>Cnidaria</taxon>
        <taxon>Anthozoa</taxon>
        <taxon>Hexacorallia</taxon>
        <taxon>Scleractinia</taxon>
        <taxon>Astrocoeniina</taxon>
        <taxon>Pocilloporidae</taxon>
        <taxon>Pocillopora</taxon>
    </lineage>
</organism>
<dbReference type="Proteomes" id="UP000275408">
    <property type="component" value="Unassembled WGS sequence"/>
</dbReference>
<evidence type="ECO:0000256" key="1">
    <source>
        <dbReference type="SAM" id="MobiDB-lite"/>
    </source>
</evidence>
<dbReference type="OrthoDB" id="10459479at2759"/>
<comment type="caution">
    <text evidence="4">The sequence shown here is derived from an EMBL/GenBank/DDBJ whole genome shotgun (WGS) entry which is preliminary data.</text>
</comment>
<evidence type="ECO:0000256" key="3">
    <source>
        <dbReference type="SAM" id="SignalP"/>
    </source>
</evidence>
<proteinExistence type="predicted"/>